<comment type="caution">
    <text evidence="1">The sequence shown here is derived from an EMBL/GenBank/DDBJ whole genome shotgun (WGS) entry which is preliminary data.</text>
</comment>
<proteinExistence type="predicted"/>
<evidence type="ECO:0000313" key="1">
    <source>
        <dbReference type="EMBL" id="KAA5410166.1"/>
    </source>
</evidence>
<sequence length="248" mass="29850">MKKNVIYLVFFFLLLGCVSSRPEKDVAIHDLQYDLSRYIKDYYCIYLKYPTVNELCDFCWDIVNSANEYRFRTYCEYQNEERLNINGTGAEYLLSFLKENHDNILFQKEGQILVILWQSKLLQTVHLNYCDLINESYNRWNFFSFFDSLGNYKRIDNDEEDFIAMRKKVKQKYQSVDNGQGEILKPYLIRYDRISKYAFLCPQDSEIASKPYLKDFEILLDSFLLKKKMQMIQFVSFIPPFDSEHKDF</sequence>
<dbReference type="AlphaFoldDB" id="A0A5M6ABY6"/>
<organism evidence="1 2">
    <name type="scientific">Bacteroides cellulosilyticus</name>
    <dbReference type="NCBI Taxonomy" id="246787"/>
    <lineage>
        <taxon>Bacteria</taxon>
        <taxon>Pseudomonadati</taxon>
        <taxon>Bacteroidota</taxon>
        <taxon>Bacteroidia</taxon>
        <taxon>Bacteroidales</taxon>
        <taxon>Bacteroidaceae</taxon>
        <taxon>Bacteroides</taxon>
    </lineage>
</organism>
<name>A0A5M6ABY6_9BACE</name>
<reference evidence="1 2" key="1">
    <citation type="journal article" date="2019" name="Nat. Med.">
        <title>A library of human gut bacterial isolates paired with longitudinal multiomics data enables mechanistic microbiome research.</title>
        <authorList>
            <person name="Poyet M."/>
            <person name="Groussin M."/>
            <person name="Gibbons S.M."/>
            <person name="Avila-Pacheco J."/>
            <person name="Jiang X."/>
            <person name="Kearney S.M."/>
            <person name="Perrotta A.R."/>
            <person name="Berdy B."/>
            <person name="Zhao S."/>
            <person name="Lieberman T.D."/>
            <person name="Swanson P.K."/>
            <person name="Smith M."/>
            <person name="Roesemann S."/>
            <person name="Alexander J.E."/>
            <person name="Rich S.A."/>
            <person name="Livny J."/>
            <person name="Vlamakis H."/>
            <person name="Clish C."/>
            <person name="Bullock K."/>
            <person name="Deik A."/>
            <person name="Scott J."/>
            <person name="Pierce K.A."/>
            <person name="Xavier R.J."/>
            <person name="Alm E.J."/>
        </authorList>
    </citation>
    <scope>NUCLEOTIDE SEQUENCE [LARGE SCALE GENOMIC DNA]</scope>
    <source>
        <strain evidence="1 2">BIOML-A7</strain>
    </source>
</reference>
<protein>
    <recommendedName>
        <fullName evidence="3">Lipoprotein</fullName>
    </recommendedName>
</protein>
<dbReference type="EMBL" id="VVYW01000004">
    <property type="protein sequence ID" value="KAA5410166.1"/>
    <property type="molecule type" value="Genomic_DNA"/>
</dbReference>
<evidence type="ECO:0000313" key="2">
    <source>
        <dbReference type="Proteomes" id="UP000325055"/>
    </source>
</evidence>
<evidence type="ECO:0008006" key="3">
    <source>
        <dbReference type="Google" id="ProtNLM"/>
    </source>
</evidence>
<accession>A0A5M6ABY6</accession>
<dbReference type="PROSITE" id="PS51257">
    <property type="entry name" value="PROKAR_LIPOPROTEIN"/>
    <property type="match status" value="1"/>
</dbReference>
<dbReference type="Proteomes" id="UP000325055">
    <property type="component" value="Unassembled WGS sequence"/>
</dbReference>
<dbReference type="RefSeq" id="WP_149949520.1">
    <property type="nucleotide sequence ID" value="NZ_RCXI01000004.1"/>
</dbReference>
<gene>
    <name evidence="1" type="ORF">F2Y86_05555</name>
</gene>